<dbReference type="KEGG" id="mcos:GM418_03595"/>
<name>A0A6I6JRI1_9BACT</name>
<dbReference type="SUPFAM" id="SSF101756">
    <property type="entry name" value="Hypothetical protein YgiW"/>
    <property type="match status" value="1"/>
</dbReference>
<dbReference type="PANTHER" id="PTHR36571:SF1">
    <property type="entry name" value="PROTEIN YGIW"/>
    <property type="match status" value="1"/>
</dbReference>
<organism evidence="2 3">
    <name type="scientific">Maribellus comscasis</name>
    <dbReference type="NCBI Taxonomy" id="2681766"/>
    <lineage>
        <taxon>Bacteria</taxon>
        <taxon>Pseudomonadati</taxon>
        <taxon>Bacteroidota</taxon>
        <taxon>Bacteroidia</taxon>
        <taxon>Marinilabiliales</taxon>
        <taxon>Prolixibacteraceae</taxon>
        <taxon>Maribellus</taxon>
    </lineage>
</organism>
<reference evidence="2 3" key="1">
    <citation type="submission" date="2019-11" db="EMBL/GenBank/DDBJ databases">
        <authorList>
            <person name="Zheng R.K."/>
            <person name="Sun C.M."/>
        </authorList>
    </citation>
    <scope>NUCLEOTIDE SEQUENCE [LARGE SCALE GENOMIC DNA]</scope>
    <source>
        <strain evidence="2 3">WC007</strain>
    </source>
</reference>
<evidence type="ECO:0000313" key="2">
    <source>
        <dbReference type="EMBL" id="QGY42767.1"/>
    </source>
</evidence>
<evidence type="ECO:0000313" key="3">
    <source>
        <dbReference type="Proteomes" id="UP000428260"/>
    </source>
</evidence>
<protein>
    <submittedName>
        <fullName evidence="2">NirD/YgiW/YdeI family stress tolerance protein</fullName>
    </submittedName>
</protein>
<gene>
    <name evidence="2" type="ORF">GM418_03595</name>
</gene>
<dbReference type="Proteomes" id="UP000428260">
    <property type="component" value="Chromosome"/>
</dbReference>
<dbReference type="Gene3D" id="2.40.50.200">
    <property type="entry name" value="Bacterial OB-fold"/>
    <property type="match status" value="1"/>
</dbReference>
<evidence type="ECO:0000256" key="1">
    <source>
        <dbReference type="ARBA" id="ARBA00022729"/>
    </source>
</evidence>
<dbReference type="RefSeq" id="WP_158863231.1">
    <property type="nucleotide sequence ID" value="NZ_CP046401.1"/>
</dbReference>
<dbReference type="InterPro" id="IPR036700">
    <property type="entry name" value="BOBF_sf"/>
</dbReference>
<accession>A0A6I6JRI1</accession>
<sequence>MKTIQKTFGMILMTVFFAGIFSAGYAQYTGPGSSAQLYKVKDASDQALKLDRKDIMVKLQGYVVEQITDENYWFQDSSGRIKIEIEKKHMPAEPFDHKTEITIVGEMDYDLLEGTEFEVKHITVGNPKATDSSTAEMVD</sequence>
<dbReference type="PANTHER" id="PTHR36571">
    <property type="entry name" value="PROTEIN YGIW"/>
    <property type="match status" value="1"/>
</dbReference>
<dbReference type="InterPro" id="IPR005220">
    <property type="entry name" value="CarO-like"/>
</dbReference>
<keyword evidence="1" id="KW-0732">Signal</keyword>
<dbReference type="Pfam" id="PF04076">
    <property type="entry name" value="BOF"/>
    <property type="match status" value="1"/>
</dbReference>
<dbReference type="AlphaFoldDB" id="A0A6I6JRI1"/>
<dbReference type="EMBL" id="CP046401">
    <property type="protein sequence ID" value="QGY42767.1"/>
    <property type="molecule type" value="Genomic_DNA"/>
</dbReference>
<dbReference type="NCBIfam" id="NF033674">
    <property type="entry name" value="stress_OB_fold"/>
    <property type="match status" value="1"/>
</dbReference>
<proteinExistence type="predicted"/>
<keyword evidence="3" id="KW-1185">Reference proteome</keyword>